<accession>A0A1H6W3P6</accession>
<dbReference type="AlphaFoldDB" id="A0A1H6W3P6"/>
<reference evidence="1 2" key="1">
    <citation type="submission" date="2016-10" db="EMBL/GenBank/DDBJ databases">
        <authorList>
            <person name="de Groot N.N."/>
        </authorList>
    </citation>
    <scope>NUCLEOTIDE SEQUENCE [LARGE SCALE GENOMIC DNA]</scope>
    <source>
        <strain evidence="1 2">DSM 22187</strain>
    </source>
</reference>
<dbReference type="STRING" id="1073996.SAMN05444271_12230"/>
<sequence length="389" mass="43542">MSKDVSTRSLVDHQRVFDRIWTQLPAQQNRTSSSWWWFILFPEGEEGYGPEQLMFSIAARAGDQIRVNDISMPGLDLDRSIKNGVDEFSAISVGWYGDDEAVHEGVVNQPATARLSDGSISAWADSKNSEDGEHAKRGGEIRASTDRELGLEAHFAGAGGEAKFEAWGALDNRVDSPVQAMDTDTVAGGMDLVAWRRMQFEGEFDLPDGPEHLEGICYFQRVCLNLPLFPWKWIWAFFPDGTAFSAFIPFLGPQLLRQGYNFFDSKRLERSTIPIRQSALWDSATGDQLVEFDSATIEPVFDDDPHPHFEVEVSDGEGNYVEFTATSYGHARNYIDRSILGGLTESHWSYNEYLFRMDDLKGEVEGRSIDKETVGQGFGTLEYACGLGL</sequence>
<dbReference type="Proteomes" id="UP000198888">
    <property type="component" value="Unassembled WGS sequence"/>
</dbReference>
<dbReference type="OrthoDB" id="228690at2157"/>
<proteinExistence type="predicted"/>
<dbReference type="EMBL" id="FNYR01000022">
    <property type="protein sequence ID" value="SEJ11579.1"/>
    <property type="molecule type" value="Genomic_DNA"/>
</dbReference>
<evidence type="ECO:0000313" key="1">
    <source>
        <dbReference type="EMBL" id="SEJ11579.1"/>
    </source>
</evidence>
<accession>A0A2H4Q5B3</accession>
<evidence type="ECO:0008006" key="3">
    <source>
        <dbReference type="Google" id="ProtNLM"/>
    </source>
</evidence>
<dbReference type="KEGG" id="hae:halTADL_2817"/>
<keyword evidence="2" id="KW-1185">Reference proteome</keyword>
<name>A0A1H6W3P6_9EURY</name>
<organism evidence="1 2">
    <name type="scientific">Halohasta litchfieldiae</name>
    <dbReference type="NCBI Taxonomy" id="1073996"/>
    <lineage>
        <taxon>Archaea</taxon>
        <taxon>Methanobacteriati</taxon>
        <taxon>Methanobacteriota</taxon>
        <taxon>Stenosarchaea group</taxon>
        <taxon>Halobacteria</taxon>
        <taxon>Halobacteriales</taxon>
        <taxon>Haloferacaceae</taxon>
        <taxon>Halohasta</taxon>
    </lineage>
</organism>
<dbReference type="GeneID" id="35003590"/>
<protein>
    <recommendedName>
        <fullName evidence="3">Hydroxyneurosporene synthase (CrtC)</fullName>
    </recommendedName>
</protein>
<evidence type="ECO:0000313" key="2">
    <source>
        <dbReference type="Proteomes" id="UP000198888"/>
    </source>
</evidence>
<gene>
    <name evidence="1" type="ORF">SAMN05444271_12230</name>
</gene>
<dbReference type="RefSeq" id="WP_089673210.1">
    <property type="nucleotide sequence ID" value="NZ_CP024845.1"/>
</dbReference>